<keyword evidence="23" id="KW-1185">Reference proteome</keyword>
<dbReference type="Gene3D" id="2.120.10.30">
    <property type="entry name" value="TolB, C-terminal domain"/>
    <property type="match status" value="1"/>
</dbReference>
<evidence type="ECO:0000256" key="3">
    <source>
        <dbReference type="ARBA" id="ARBA00009939"/>
    </source>
</evidence>
<dbReference type="SMART" id="SM00135">
    <property type="entry name" value="LY"/>
    <property type="match status" value="5"/>
</dbReference>
<dbReference type="Pfam" id="PF00058">
    <property type="entry name" value="Ldl_recept_b"/>
    <property type="match status" value="4"/>
</dbReference>
<dbReference type="PROSITE" id="PS01186">
    <property type="entry name" value="EGF_2"/>
    <property type="match status" value="2"/>
</dbReference>
<keyword evidence="14" id="KW-0675">Receptor</keyword>
<dbReference type="GO" id="GO:0005509">
    <property type="term" value="F:calcium ion binding"/>
    <property type="evidence" value="ECO:0007669"/>
    <property type="project" value="InterPro"/>
</dbReference>
<dbReference type="InterPro" id="IPR051221">
    <property type="entry name" value="LDLR-related"/>
</dbReference>
<feature type="disulfide bond" evidence="17">
    <location>
        <begin position="233"/>
        <end position="245"/>
    </location>
</feature>
<dbReference type="PROSITE" id="PS50068">
    <property type="entry name" value="LDLRA_2"/>
    <property type="match status" value="7"/>
</dbReference>
<dbReference type="GO" id="GO:0005576">
    <property type="term" value="C:extracellular region"/>
    <property type="evidence" value="ECO:0007669"/>
    <property type="project" value="UniProtKB-SubCell"/>
</dbReference>
<evidence type="ECO:0000256" key="17">
    <source>
        <dbReference type="PROSITE-ProRule" id="PRU00124"/>
    </source>
</evidence>
<dbReference type="SMART" id="SM00192">
    <property type="entry name" value="LDLa"/>
    <property type="match status" value="7"/>
</dbReference>
<dbReference type="Proteomes" id="UP001274896">
    <property type="component" value="Unassembled WGS sequence"/>
</dbReference>
<dbReference type="FunFam" id="2.10.25.10:FF:000093">
    <property type="entry name" value="Very low-density lipoprotein receptor"/>
    <property type="match status" value="1"/>
</dbReference>
<dbReference type="Pfam" id="PF00057">
    <property type="entry name" value="Ldl_recept_a"/>
    <property type="match status" value="7"/>
</dbReference>
<dbReference type="GO" id="GO:0042562">
    <property type="term" value="F:hormone binding"/>
    <property type="evidence" value="ECO:0007669"/>
    <property type="project" value="TreeGrafter"/>
</dbReference>
<feature type="disulfide bond" evidence="17">
    <location>
        <begin position="149"/>
        <end position="161"/>
    </location>
</feature>
<name>A0AAE0VCI1_9TELE</name>
<evidence type="ECO:0000256" key="1">
    <source>
        <dbReference type="ARBA" id="ARBA00004251"/>
    </source>
</evidence>
<dbReference type="FunFam" id="2.10.25.10:FF:000240">
    <property type="entry name" value="Vitamin K-dependent protein S"/>
    <property type="match status" value="1"/>
</dbReference>
<comment type="similarity">
    <text evidence="3">Belongs to the LDLR family.</text>
</comment>
<dbReference type="InterPro" id="IPR000742">
    <property type="entry name" value="EGF"/>
</dbReference>
<dbReference type="SMART" id="SM00179">
    <property type="entry name" value="EGF_CA"/>
    <property type="match status" value="2"/>
</dbReference>
<feature type="disulfide bond" evidence="17">
    <location>
        <begin position="279"/>
        <end position="297"/>
    </location>
</feature>
<keyword evidence="12 19" id="KW-0472">Membrane</keyword>
<evidence type="ECO:0000313" key="23">
    <source>
        <dbReference type="Proteomes" id="UP001274896"/>
    </source>
</evidence>
<evidence type="ECO:0000256" key="15">
    <source>
        <dbReference type="ARBA" id="ARBA00023180"/>
    </source>
</evidence>
<dbReference type="SUPFAM" id="SSF57184">
    <property type="entry name" value="Growth factor receptor domain"/>
    <property type="match status" value="1"/>
</dbReference>
<dbReference type="PROSITE" id="PS51120">
    <property type="entry name" value="LDLRB"/>
    <property type="match status" value="4"/>
</dbReference>
<feature type="disulfide bond" evidence="17">
    <location>
        <begin position="156"/>
        <end position="174"/>
    </location>
</feature>
<evidence type="ECO:0000256" key="13">
    <source>
        <dbReference type="ARBA" id="ARBA00023157"/>
    </source>
</evidence>
<feature type="disulfide bond" evidence="17">
    <location>
        <begin position="240"/>
        <end position="258"/>
    </location>
</feature>
<evidence type="ECO:0000256" key="8">
    <source>
        <dbReference type="ARBA" id="ARBA00022692"/>
    </source>
</evidence>
<accession>A0AAE0VCI1</accession>
<feature type="disulfide bond" evidence="17">
    <location>
        <begin position="272"/>
        <end position="284"/>
    </location>
</feature>
<feature type="repeat" description="LDL-receptor class B" evidence="18">
    <location>
        <begin position="523"/>
        <end position="565"/>
    </location>
</feature>
<evidence type="ECO:0000256" key="18">
    <source>
        <dbReference type="PROSITE-ProRule" id="PRU00461"/>
    </source>
</evidence>
<dbReference type="PANTHER" id="PTHR22722:SF15">
    <property type="entry name" value="LOW-DENSITY LIPOPROTEIN RECEPTOR-RELATED"/>
    <property type="match status" value="1"/>
</dbReference>
<sequence>MLLRKSVSLVLSCILLGIISLPLNHAATCTERQFQCGNKKCITNRWVCDGMDDCGDRTDEVPATCNEKKCLPSEFTCSESPVQCVSSRWRCDGKADCENGADELGCGMSSSITYQCCMITIERHIKISHADHLEICFRSSYVYRAPTSCTADEFRCADGQCISSSFLCDEDADCSDGSDEASCPKPTCTAGSFQCNNTVCIPQLWACDGDADCADGSDEWSVHCGHKPTPSPCSGQEFQCSNGKCIHGLWRCDGGFDCPDQSDESNCTVATCQLDEFRCGNGSCIPGIHQCDGEFHCKDQSDEKDCVTVSKCDGPDTFQCRSGECISIDKVCNKQRDCRDLSDEPVKECNINECLENNGGCSHTCNDLKIGYECLCPTGYRQVDHKHCQDIDECADPDTCSQVCVNLVGSFKCDCQAGYEMDPMTKECKAVSDNIPYLYFTNHHEVRKMTLDKKEYTCLIPRLKNVVALDMDVSSGTIFWSDLFHKKIYSSSIDKAAYPSNHVTLIGNQISSPEGLAVDWIHGNIYWTDSSFHSISVATKDGSKHKTLIKEGLNRPHAIVVDPVHNFMYWTDSGNPAKIEKSGLNGADRTALVTDNIAYPTGITLDLVNQRLYWLDAKLHMLSIISVNGGLRHALITDERQLVNPFSLTVFEEKVFWIDTFSQSILSANRLTGKNITKVVENLMSPKDIALYHNLKQPNGTNWCKEGNQVNGGCDYLCLPAPQVNQQSPKYTCACPDHMVLGSDMRKCVEAVKPVATTAVVPPPVPAGTTPKLPAIQTTITTTPALKTTKQTPRTTGSMISSGAAGFRKNIQKANTANEGSNDVHIADTSPSQHSVALYVILPIVVICLTALGSMLMWRHWRLKNTNTIHFDNPVYQKTTEDQVHICRSQSQDGYVYPPPLLGFPQKCYLHLDVEM</sequence>
<feature type="disulfide bond" evidence="17">
    <location>
        <begin position="188"/>
        <end position="200"/>
    </location>
</feature>
<keyword evidence="6 16" id="KW-0245">EGF-like domain</keyword>
<keyword evidence="15" id="KW-0325">Glycoprotein</keyword>
<dbReference type="FunFam" id="2.120.10.30:FF:000241">
    <property type="entry name" value="Low-density lipoprotein receptor-related protein 6"/>
    <property type="match status" value="1"/>
</dbReference>
<feature type="disulfide bond" evidence="17">
    <location>
        <begin position="252"/>
        <end position="267"/>
    </location>
</feature>
<feature type="disulfide bond" evidence="17">
    <location>
        <begin position="36"/>
        <end position="54"/>
    </location>
</feature>
<evidence type="ECO:0000256" key="20">
    <source>
        <dbReference type="SAM" id="SignalP"/>
    </source>
</evidence>
<feature type="signal peptide" evidence="20">
    <location>
        <begin position="1"/>
        <end position="26"/>
    </location>
</feature>
<evidence type="ECO:0000256" key="4">
    <source>
        <dbReference type="ARBA" id="ARBA00022475"/>
    </source>
</evidence>
<feature type="disulfide bond" evidence="16">
    <location>
        <begin position="394"/>
        <end position="404"/>
    </location>
</feature>
<dbReference type="GO" id="GO:0043235">
    <property type="term" value="C:receptor complex"/>
    <property type="evidence" value="ECO:0007669"/>
    <property type="project" value="TreeGrafter"/>
</dbReference>
<dbReference type="InterPro" id="IPR049883">
    <property type="entry name" value="NOTCH1_EGF-like"/>
</dbReference>
<evidence type="ECO:0000256" key="2">
    <source>
        <dbReference type="ARBA" id="ARBA00004613"/>
    </source>
</evidence>
<evidence type="ECO:0000259" key="21">
    <source>
        <dbReference type="PROSITE" id="PS50026"/>
    </source>
</evidence>
<dbReference type="PRINTS" id="PR00261">
    <property type="entry name" value="LDLRECEPTOR"/>
</dbReference>
<dbReference type="PANTHER" id="PTHR22722">
    <property type="entry name" value="LOW-DENSITY LIPOPROTEIN RECEPTOR-RELATED PROTEIN 2-RELATED"/>
    <property type="match status" value="1"/>
</dbReference>
<feature type="chain" id="PRO_5041942739" description="EGF-like domain-containing protein" evidence="20">
    <location>
        <begin position="27"/>
        <end position="916"/>
    </location>
</feature>
<comment type="subcellular location">
    <subcellularLocation>
        <location evidence="1">Cell membrane</location>
        <topology evidence="1">Single-pass type I membrane protein</topology>
    </subcellularLocation>
    <subcellularLocation>
        <location evidence="2">Secreted</location>
    </subcellularLocation>
</comment>
<dbReference type="GO" id="GO:0016324">
    <property type="term" value="C:apical plasma membrane"/>
    <property type="evidence" value="ECO:0007669"/>
    <property type="project" value="TreeGrafter"/>
</dbReference>
<comment type="caution">
    <text evidence="22">The sequence shown here is derived from an EMBL/GenBank/DDBJ whole genome shotgun (WGS) entry which is preliminary data.</text>
</comment>
<dbReference type="FunFam" id="4.10.400.10:FF:000116">
    <property type="entry name" value="Low-density lipoprotein receptor"/>
    <property type="match status" value="1"/>
</dbReference>
<evidence type="ECO:0000256" key="11">
    <source>
        <dbReference type="ARBA" id="ARBA00022989"/>
    </source>
</evidence>
<dbReference type="FunFam" id="4.10.400.10:FF:000034">
    <property type="entry name" value="Low-density lipoprotein receptor-related protein 2"/>
    <property type="match status" value="1"/>
</dbReference>
<dbReference type="Gene3D" id="4.10.400.10">
    <property type="entry name" value="Low-density Lipoprotein Receptor"/>
    <property type="match status" value="7"/>
</dbReference>
<dbReference type="InterPro" id="IPR000033">
    <property type="entry name" value="LDLR_classB_rpt"/>
</dbReference>
<keyword evidence="13 16" id="KW-1015">Disulfide bond</keyword>
<dbReference type="InterPro" id="IPR001881">
    <property type="entry name" value="EGF-like_Ca-bd_dom"/>
</dbReference>
<feature type="transmembrane region" description="Helical" evidence="19">
    <location>
        <begin position="836"/>
        <end position="858"/>
    </location>
</feature>
<dbReference type="SMART" id="SM00181">
    <property type="entry name" value="EGF"/>
    <property type="match status" value="3"/>
</dbReference>
<feature type="disulfide bond" evidence="17">
    <location>
        <begin position="91"/>
        <end position="106"/>
    </location>
</feature>
<dbReference type="AlphaFoldDB" id="A0AAE0VCI1"/>
<evidence type="ECO:0000256" key="19">
    <source>
        <dbReference type="SAM" id="Phobius"/>
    </source>
</evidence>
<proteinExistence type="inferred from homology"/>
<evidence type="ECO:0000256" key="5">
    <source>
        <dbReference type="ARBA" id="ARBA00022525"/>
    </source>
</evidence>
<gene>
    <name evidence="22" type="ORF">QTP70_015061</name>
</gene>
<evidence type="ECO:0000313" key="22">
    <source>
        <dbReference type="EMBL" id="KAK3556743.1"/>
    </source>
</evidence>
<dbReference type="Gene3D" id="2.10.25.10">
    <property type="entry name" value="Laminin"/>
    <property type="match status" value="3"/>
</dbReference>
<evidence type="ECO:0000256" key="10">
    <source>
        <dbReference type="ARBA" id="ARBA00022737"/>
    </source>
</evidence>
<dbReference type="FunFam" id="4.10.400.10:FF:000030">
    <property type="entry name" value="Sortilin related receptor 1"/>
    <property type="match status" value="1"/>
</dbReference>
<dbReference type="CDD" id="cd00054">
    <property type="entry name" value="EGF_CA"/>
    <property type="match status" value="2"/>
</dbReference>
<evidence type="ECO:0000256" key="12">
    <source>
        <dbReference type="ARBA" id="ARBA00023136"/>
    </source>
</evidence>
<keyword evidence="5" id="KW-0964">Secreted</keyword>
<dbReference type="InterPro" id="IPR023415">
    <property type="entry name" value="LDLR_class-A_CS"/>
</dbReference>
<feature type="disulfide bond" evidence="17">
    <location>
        <begin position="168"/>
        <end position="183"/>
    </location>
</feature>
<evidence type="ECO:0000256" key="14">
    <source>
        <dbReference type="ARBA" id="ARBA00023170"/>
    </source>
</evidence>
<dbReference type="Pfam" id="PF14670">
    <property type="entry name" value="FXa_inhibition"/>
    <property type="match status" value="2"/>
</dbReference>
<organism evidence="22 23">
    <name type="scientific">Hemibagrus guttatus</name>
    <dbReference type="NCBI Taxonomy" id="175788"/>
    <lineage>
        <taxon>Eukaryota</taxon>
        <taxon>Metazoa</taxon>
        <taxon>Chordata</taxon>
        <taxon>Craniata</taxon>
        <taxon>Vertebrata</taxon>
        <taxon>Euteleostomi</taxon>
        <taxon>Actinopterygii</taxon>
        <taxon>Neopterygii</taxon>
        <taxon>Teleostei</taxon>
        <taxon>Ostariophysi</taxon>
        <taxon>Siluriformes</taxon>
        <taxon>Bagridae</taxon>
        <taxon>Hemibagrus</taxon>
    </lineage>
</organism>
<dbReference type="Pfam" id="PF07645">
    <property type="entry name" value="EGF_CA"/>
    <property type="match status" value="1"/>
</dbReference>
<dbReference type="InterPro" id="IPR018097">
    <property type="entry name" value="EGF_Ca-bd_CS"/>
</dbReference>
<dbReference type="InterPro" id="IPR011042">
    <property type="entry name" value="6-blade_b-propeller_TolB-like"/>
</dbReference>
<dbReference type="GO" id="GO:0006898">
    <property type="term" value="P:receptor-mediated endocytosis"/>
    <property type="evidence" value="ECO:0007669"/>
    <property type="project" value="TreeGrafter"/>
</dbReference>
<dbReference type="CDD" id="cd00112">
    <property type="entry name" value="LDLa"/>
    <property type="match status" value="7"/>
</dbReference>
<evidence type="ECO:0000256" key="7">
    <source>
        <dbReference type="ARBA" id="ARBA00022583"/>
    </source>
</evidence>
<evidence type="ECO:0000256" key="16">
    <source>
        <dbReference type="PROSITE-ProRule" id="PRU00076"/>
    </source>
</evidence>
<dbReference type="InterPro" id="IPR009030">
    <property type="entry name" value="Growth_fac_rcpt_cys_sf"/>
</dbReference>
<feature type="disulfide bond" evidence="17">
    <location>
        <begin position="291"/>
        <end position="306"/>
    </location>
</feature>
<dbReference type="InterPro" id="IPR002172">
    <property type="entry name" value="LDrepeatLR_classA_rpt"/>
</dbReference>
<feature type="repeat" description="LDL-receptor class B" evidence="18">
    <location>
        <begin position="566"/>
        <end position="609"/>
    </location>
</feature>
<dbReference type="FunFam" id="2.10.25.10:FF:000052">
    <property type="entry name" value="low-density lipoprotein receptor isoform X1"/>
    <property type="match status" value="1"/>
</dbReference>
<dbReference type="PROSITE" id="PS01187">
    <property type="entry name" value="EGF_CA"/>
    <property type="match status" value="1"/>
</dbReference>
<feature type="disulfide bond" evidence="17">
    <location>
        <begin position="195"/>
        <end position="213"/>
    </location>
</feature>
<evidence type="ECO:0000256" key="6">
    <source>
        <dbReference type="ARBA" id="ARBA00022536"/>
    </source>
</evidence>
<keyword evidence="8 19" id="KW-0812">Transmembrane</keyword>
<dbReference type="SUPFAM" id="SSF63825">
    <property type="entry name" value="YWTD domain"/>
    <property type="match status" value="1"/>
</dbReference>
<keyword evidence="4" id="KW-1003">Cell membrane</keyword>
<dbReference type="PROSITE" id="PS00010">
    <property type="entry name" value="ASX_HYDROXYL"/>
    <property type="match status" value="2"/>
</dbReference>
<feature type="disulfide bond" evidence="17">
    <location>
        <begin position="29"/>
        <end position="41"/>
    </location>
</feature>
<protein>
    <recommendedName>
        <fullName evidence="21">EGF-like domain-containing protein</fullName>
    </recommendedName>
</protein>
<dbReference type="FunFam" id="4.10.400.10:FF:000113">
    <property type="entry name" value="Low-density lipoprotein receptor-related protein 8"/>
    <property type="match status" value="1"/>
</dbReference>
<evidence type="ECO:0000256" key="9">
    <source>
        <dbReference type="ARBA" id="ARBA00022729"/>
    </source>
</evidence>
<feature type="domain" description="EGF-like" evidence="21">
    <location>
        <begin position="390"/>
        <end position="429"/>
    </location>
</feature>
<dbReference type="InterPro" id="IPR036055">
    <property type="entry name" value="LDL_receptor-like_sf"/>
</dbReference>
<comment type="caution">
    <text evidence="16">Lacks conserved residue(s) required for the propagation of feature annotation.</text>
</comment>
<dbReference type="EMBL" id="JAUCMX010000001">
    <property type="protein sequence ID" value="KAK3556743.1"/>
    <property type="molecule type" value="Genomic_DNA"/>
</dbReference>
<feature type="repeat" description="LDL-receptor class B" evidence="18">
    <location>
        <begin position="476"/>
        <end position="522"/>
    </location>
</feature>
<dbReference type="PROSITE" id="PS50026">
    <property type="entry name" value="EGF_3"/>
    <property type="match status" value="2"/>
</dbReference>
<keyword evidence="10" id="KW-0677">Repeat</keyword>
<dbReference type="InterPro" id="IPR000152">
    <property type="entry name" value="EGF-type_Asp/Asn_hydroxyl_site"/>
</dbReference>
<keyword evidence="7" id="KW-0254">Endocytosis</keyword>
<reference evidence="22" key="1">
    <citation type="submission" date="2023-06" db="EMBL/GenBank/DDBJ databases">
        <title>Male Hemibagrus guttatus genome.</title>
        <authorList>
            <person name="Bian C."/>
        </authorList>
    </citation>
    <scope>NUCLEOTIDE SEQUENCE</scope>
    <source>
        <strain evidence="22">Male_cb2023</strain>
        <tissue evidence="22">Muscle</tissue>
    </source>
</reference>
<feature type="domain" description="EGF-like" evidence="21">
    <location>
        <begin position="350"/>
        <end position="389"/>
    </location>
</feature>
<keyword evidence="9 20" id="KW-0732">Signal</keyword>
<dbReference type="PROSITE" id="PS01209">
    <property type="entry name" value="LDLRA_1"/>
    <property type="match status" value="5"/>
</dbReference>
<keyword evidence="11 19" id="KW-1133">Transmembrane helix</keyword>
<dbReference type="SUPFAM" id="SSF57424">
    <property type="entry name" value="LDL receptor-like module"/>
    <property type="match status" value="6"/>
</dbReference>
<feature type="disulfide bond" evidence="17">
    <location>
        <begin position="320"/>
        <end position="338"/>
    </location>
</feature>
<feature type="repeat" description="LDL-receptor class B" evidence="18">
    <location>
        <begin position="610"/>
        <end position="654"/>
    </location>
</feature>